<dbReference type="InterPro" id="IPR050256">
    <property type="entry name" value="Glycosyltransferase_2"/>
</dbReference>
<dbReference type="Proteomes" id="UP000251800">
    <property type="component" value="Unassembled WGS sequence"/>
</dbReference>
<dbReference type="InterPro" id="IPR029044">
    <property type="entry name" value="Nucleotide-diphossugar_trans"/>
</dbReference>
<feature type="transmembrane region" description="Helical" evidence="1">
    <location>
        <begin position="239"/>
        <end position="257"/>
    </location>
</feature>
<dbReference type="PANTHER" id="PTHR48090">
    <property type="entry name" value="UNDECAPRENYL-PHOSPHATE 4-DEOXY-4-FORMAMIDO-L-ARABINOSE TRANSFERASE-RELATED"/>
    <property type="match status" value="1"/>
</dbReference>
<reference evidence="3 4" key="1">
    <citation type="submission" date="2018-05" db="EMBL/GenBank/DDBJ databases">
        <title>Abyssibacter profundi OUC007T gen. nov., sp. nov, a marine bacterium isolated from seawater of the Mariana Trench.</title>
        <authorList>
            <person name="Zhou S."/>
        </authorList>
    </citation>
    <scope>NUCLEOTIDE SEQUENCE [LARGE SCALE GENOMIC DNA]</scope>
    <source>
        <strain evidence="3 4">OUC007</strain>
    </source>
</reference>
<feature type="domain" description="Glycosyltransferase 2-like" evidence="2">
    <location>
        <begin position="18"/>
        <end position="170"/>
    </location>
</feature>
<dbReference type="RefSeq" id="WP_109720910.1">
    <property type="nucleotide sequence ID" value="NZ_QEQK01000011.1"/>
</dbReference>
<dbReference type="PANTHER" id="PTHR48090:SF7">
    <property type="entry name" value="RFBJ PROTEIN"/>
    <property type="match status" value="1"/>
</dbReference>
<evidence type="ECO:0000313" key="3">
    <source>
        <dbReference type="EMBL" id="PWN55368.1"/>
    </source>
</evidence>
<dbReference type="SUPFAM" id="SSF53448">
    <property type="entry name" value="Nucleotide-diphospho-sugar transferases"/>
    <property type="match status" value="1"/>
</dbReference>
<feature type="transmembrane region" description="Helical" evidence="1">
    <location>
        <begin position="269"/>
        <end position="289"/>
    </location>
</feature>
<evidence type="ECO:0000256" key="1">
    <source>
        <dbReference type="SAM" id="Phobius"/>
    </source>
</evidence>
<evidence type="ECO:0000259" key="2">
    <source>
        <dbReference type="Pfam" id="PF00535"/>
    </source>
</evidence>
<evidence type="ECO:0000313" key="4">
    <source>
        <dbReference type="Proteomes" id="UP000251800"/>
    </source>
</evidence>
<organism evidence="3 4">
    <name type="scientific">Abyssibacter profundi</name>
    <dbReference type="NCBI Taxonomy" id="2182787"/>
    <lineage>
        <taxon>Bacteria</taxon>
        <taxon>Pseudomonadati</taxon>
        <taxon>Pseudomonadota</taxon>
        <taxon>Gammaproteobacteria</taxon>
        <taxon>Chromatiales</taxon>
        <taxon>Oceanococcaceae</taxon>
        <taxon>Abyssibacter</taxon>
    </lineage>
</organism>
<comment type="caution">
    <text evidence="3">The sequence shown here is derived from an EMBL/GenBank/DDBJ whole genome shotgun (WGS) entry which is preliminary data.</text>
</comment>
<gene>
    <name evidence="3" type="ORF">DEH80_12865</name>
</gene>
<dbReference type="GO" id="GO:0016740">
    <property type="term" value="F:transferase activity"/>
    <property type="evidence" value="ECO:0007669"/>
    <property type="project" value="UniProtKB-KW"/>
</dbReference>
<dbReference type="InterPro" id="IPR001173">
    <property type="entry name" value="Glyco_trans_2-like"/>
</dbReference>
<dbReference type="AlphaFoldDB" id="A0A363UIX5"/>
<accession>A0A363UIX5</accession>
<keyword evidence="1" id="KW-0472">Membrane</keyword>
<dbReference type="Pfam" id="PF00535">
    <property type="entry name" value="Glycos_transf_2"/>
    <property type="match status" value="1"/>
</dbReference>
<keyword evidence="4" id="KW-1185">Reference proteome</keyword>
<protein>
    <submittedName>
        <fullName evidence="3">Glycosyl transferase</fullName>
    </submittedName>
</protein>
<proteinExistence type="predicted"/>
<dbReference type="CDD" id="cd04179">
    <property type="entry name" value="DPM_DPG-synthase_like"/>
    <property type="match status" value="1"/>
</dbReference>
<dbReference type="EMBL" id="QEQK01000011">
    <property type="protein sequence ID" value="PWN55368.1"/>
    <property type="molecule type" value="Genomic_DNA"/>
</dbReference>
<keyword evidence="1" id="KW-0812">Transmembrane</keyword>
<keyword evidence="3" id="KW-0808">Transferase</keyword>
<dbReference type="Gene3D" id="3.90.550.10">
    <property type="entry name" value="Spore Coat Polysaccharide Biosynthesis Protein SpsA, Chain A"/>
    <property type="match status" value="1"/>
</dbReference>
<sequence length="305" mass="32918">MSERERPTTEKWSTSDISCIIPAKNEAATIGAVVKAALALGVAEVIVVDDGSTDQTAALADEAGATVVSHAYSKGNGAAIKSGARHAKSNLLAMLDGDGQHDPQALSALLDRVNEGYDLVVGARRRSGQASGMRHLGNAVYNRLASWIVGQPVLDLTSGFRLVKRQMFLEVLALLPNGFSYPTTSTMAFYRSGYSVAFNEIDVARRRDESGSHINIWKDGGRFLLIIFRIAVLYSPLKVFFPAAMSFFAGGVSYYFYTFLTDGRFTNFGALLLTTSVVIFLIGLVSEQITTLTYLSSKRSDGDCG</sequence>
<keyword evidence="1" id="KW-1133">Transmembrane helix</keyword>
<name>A0A363UIX5_9GAMM</name>
<dbReference type="OrthoDB" id="9811884at2"/>